<name>A0A1C6J723_9FIRM</name>
<evidence type="ECO:0000313" key="7">
    <source>
        <dbReference type="EMBL" id="SCJ77892.1"/>
    </source>
</evidence>
<sequence length="236" mass="25432">MSVHIGAKPGDIAESILLPGDPLRAKYIAENFLEDAVCFNEVRGMLGFTGTYKGKKVSAMGTGMGMPSISIYATELMREFGVKNLIRIGTCGTIADDLHLRDVVLAMGCCTDSQMNNLIFPGSYCPVADFQLLRTAYKTAKETGINVRVGNAMSGDAFYGYDDPKGKNWKEYGVLVGEMEGAALYTCAAREGCRALMMVSVTDGVPGEEKLTSEERQTSLNTMITLALDTAVNFQG</sequence>
<dbReference type="InterPro" id="IPR018016">
    <property type="entry name" value="Nucleoside_phosphorylase_CS"/>
</dbReference>
<dbReference type="CDD" id="cd09006">
    <property type="entry name" value="PNP_EcPNPI-like"/>
    <property type="match status" value="1"/>
</dbReference>
<feature type="binding site" evidence="5">
    <location>
        <position position="43"/>
    </location>
    <ligand>
        <name>phosphate</name>
        <dbReference type="ChEBI" id="CHEBI:43474"/>
        <note>ligand shared between dimeric partners</note>
    </ligand>
</feature>
<comment type="catalytic activity">
    <reaction evidence="4">
        <text>uridine + phosphate = alpha-D-ribose 1-phosphate + uracil</text>
        <dbReference type="Rhea" id="RHEA:24388"/>
        <dbReference type="ChEBI" id="CHEBI:16704"/>
        <dbReference type="ChEBI" id="CHEBI:17568"/>
        <dbReference type="ChEBI" id="CHEBI:43474"/>
        <dbReference type="ChEBI" id="CHEBI:57720"/>
        <dbReference type="EC" id="2.4.2.3"/>
    </reaction>
</comment>
<evidence type="ECO:0000259" key="6">
    <source>
        <dbReference type="Pfam" id="PF01048"/>
    </source>
</evidence>
<comment type="function">
    <text evidence="5">Catalyzes the reversible phosphorolytic breakdown of the N-glycosidic bond in the beta-(deoxy)ribonucleoside molecules, with the formation of the corresponding free purine bases and pentose-1-phosphate.</text>
</comment>
<dbReference type="PANTHER" id="PTHR43691:SF11">
    <property type="entry name" value="FI09636P-RELATED"/>
    <property type="match status" value="1"/>
</dbReference>
<feature type="binding site" description="in other chain" evidence="5">
    <location>
        <begin position="202"/>
        <end position="203"/>
    </location>
    <ligand>
        <name>a purine D-ribonucleoside</name>
        <dbReference type="ChEBI" id="CHEBI:142355"/>
        <note>ligand shared between dimeric partners</note>
    </ligand>
</feature>
<comment type="subunit">
    <text evidence="5">Homohexamer; trimer of homodimers.</text>
</comment>
<keyword evidence="3 5" id="KW-0808">Transferase</keyword>
<feature type="binding site" description="in other chain" evidence="5">
    <location>
        <position position="24"/>
    </location>
    <ligand>
        <name>phosphate</name>
        <dbReference type="ChEBI" id="CHEBI:43474"/>
        <note>ligand shared between dimeric partners</note>
    </ligand>
</feature>
<dbReference type="InterPro" id="IPR004402">
    <property type="entry name" value="DeoD-type"/>
</dbReference>
<dbReference type="GO" id="GO:0004850">
    <property type="term" value="F:uridine phosphorylase activity"/>
    <property type="evidence" value="ECO:0007669"/>
    <property type="project" value="UniProtKB-EC"/>
</dbReference>
<dbReference type="PROSITE" id="PS01232">
    <property type="entry name" value="PNP_UDP_1"/>
    <property type="match status" value="1"/>
</dbReference>
<reference evidence="7" key="1">
    <citation type="submission" date="2015-09" db="EMBL/GenBank/DDBJ databases">
        <authorList>
            <consortium name="Pathogen Informatics"/>
        </authorList>
    </citation>
    <scope>NUCLEOTIDE SEQUENCE</scope>
    <source>
        <strain evidence="7">2789STDY5834896</strain>
    </source>
</reference>
<dbReference type="PANTHER" id="PTHR43691">
    <property type="entry name" value="URIDINE PHOSPHORYLASE"/>
    <property type="match status" value="1"/>
</dbReference>
<dbReference type="GO" id="GO:0005829">
    <property type="term" value="C:cytosol"/>
    <property type="evidence" value="ECO:0007669"/>
    <property type="project" value="TreeGrafter"/>
</dbReference>
<dbReference type="Pfam" id="PF01048">
    <property type="entry name" value="PNP_UDP_1"/>
    <property type="match status" value="1"/>
</dbReference>
<evidence type="ECO:0000256" key="4">
    <source>
        <dbReference type="ARBA" id="ARBA00048447"/>
    </source>
</evidence>
<dbReference type="EC" id="2.4.2.1" evidence="5"/>
<feature type="binding site" evidence="5">
    <location>
        <position position="4"/>
    </location>
    <ligand>
        <name>a purine D-ribonucleoside</name>
        <dbReference type="ChEBI" id="CHEBI:142355"/>
        <note>ligand shared between dimeric partners</note>
    </ligand>
</feature>
<dbReference type="AlphaFoldDB" id="A0A1C6J723"/>
<feature type="active site" description="Proton donor" evidence="5">
    <location>
        <position position="203"/>
    </location>
</feature>
<comment type="catalytic activity">
    <reaction evidence="5">
        <text>a purine D-ribonucleoside + phosphate = a purine nucleobase + alpha-D-ribose 1-phosphate</text>
        <dbReference type="Rhea" id="RHEA:19805"/>
        <dbReference type="ChEBI" id="CHEBI:26386"/>
        <dbReference type="ChEBI" id="CHEBI:43474"/>
        <dbReference type="ChEBI" id="CHEBI:57720"/>
        <dbReference type="ChEBI" id="CHEBI:142355"/>
        <dbReference type="EC" id="2.4.2.1"/>
    </reaction>
</comment>
<organism evidence="7">
    <name type="scientific">uncultured Anaerotruncus sp</name>
    <dbReference type="NCBI Taxonomy" id="905011"/>
    <lineage>
        <taxon>Bacteria</taxon>
        <taxon>Bacillati</taxon>
        <taxon>Bacillota</taxon>
        <taxon>Clostridia</taxon>
        <taxon>Eubacteriales</taxon>
        <taxon>Oscillospiraceae</taxon>
        <taxon>Anaerotruncus</taxon>
        <taxon>environmental samples</taxon>
    </lineage>
</organism>
<dbReference type="GO" id="GO:0006152">
    <property type="term" value="P:purine nucleoside catabolic process"/>
    <property type="evidence" value="ECO:0007669"/>
    <property type="project" value="TreeGrafter"/>
</dbReference>
<dbReference type="GO" id="GO:0004731">
    <property type="term" value="F:purine-nucleoside phosphorylase activity"/>
    <property type="evidence" value="ECO:0007669"/>
    <property type="project" value="UniProtKB-UniRule"/>
</dbReference>
<evidence type="ECO:0000256" key="3">
    <source>
        <dbReference type="ARBA" id="ARBA00022679"/>
    </source>
</evidence>
<dbReference type="NCBIfam" id="TIGR00107">
    <property type="entry name" value="deoD"/>
    <property type="match status" value="1"/>
</dbReference>
<feature type="binding site" description="in other chain" evidence="5">
    <location>
        <position position="20"/>
    </location>
    <ligand>
        <name>phosphate</name>
        <dbReference type="ChEBI" id="CHEBI:43474"/>
        <note>ligand shared between dimeric partners</note>
    </ligand>
</feature>
<feature type="binding site" description="in other chain" evidence="5">
    <location>
        <begin position="178"/>
        <end position="180"/>
    </location>
    <ligand>
        <name>a purine D-ribonucleoside</name>
        <dbReference type="ChEBI" id="CHEBI:142355"/>
        <note>ligand shared between dimeric partners</note>
    </ligand>
</feature>
<dbReference type="EMBL" id="FMHG01000001">
    <property type="protein sequence ID" value="SCJ77892.1"/>
    <property type="molecule type" value="Genomic_DNA"/>
</dbReference>
<feature type="site" description="Important for catalytic activity" evidence="5">
    <location>
        <position position="216"/>
    </location>
</feature>
<evidence type="ECO:0000256" key="5">
    <source>
        <dbReference type="HAMAP-Rule" id="MF_01627"/>
    </source>
</evidence>
<keyword evidence="2 5" id="KW-0328">Glycosyltransferase</keyword>
<protein>
    <recommendedName>
        <fullName evidence="5">Purine nucleoside phosphorylase DeoD-type</fullName>
        <shortName evidence="5">PNP</shortName>
        <ecNumber evidence="5">2.4.2.1</ecNumber>
    </recommendedName>
</protein>
<dbReference type="SUPFAM" id="SSF53167">
    <property type="entry name" value="Purine and uridine phosphorylases"/>
    <property type="match status" value="1"/>
</dbReference>
<evidence type="ECO:0000256" key="1">
    <source>
        <dbReference type="ARBA" id="ARBA00010456"/>
    </source>
</evidence>
<feature type="domain" description="Nucleoside phosphorylase" evidence="6">
    <location>
        <begin position="16"/>
        <end position="221"/>
    </location>
</feature>
<accession>A0A1C6J723</accession>
<feature type="binding site" description="in other chain" evidence="5">
    <location>
        <begin position="87"/>
        <end position="90"/>
    </location>
    <ligand>
        <name>phosphate</name>
        <dbReference type="ChEBI" id="CHEBI:43474"/>
        <note>ligand shared between dimeric partners</note>
    </ligand>
</feature>
<evidence type="ECO:0000256" key="2">
    <source>
        <dbReference type="ARBA" id="ARBA00022676"/>
    </source>
</evidence>
<comment type="catalytic activity">
    <reaction evidence="5">
        <text>a purine 2'-deoxy-D-ribonucleoside + phosphate = a purine nucleobase + 2-deoxy-alpha-D-ribose 1-phosphate</text>
        <dbReference type="Rhea" id="RHEA:36431"/>
        <dbReference type="ChEBI" id="CHEBI:26386"/>
        <dbReference type="ChEBI" id="CHEBI:43474"/>
        <dbReference type="ChEBI" id="CHEBI:57259"/>
        <dbReference type="ChEBI" id="CHEBI:142361"/>
        <dbReference type="EC" id="2.4.2.1"/>
    </reaction>
</comment>
<dbReference type="InterPro" id="IPR000845">
    <property type="entry name" value="Nucleoside_phosphorylase_d"/>
</dbReference>
<proteinExistence type="inferred from homology"/>
<comment type="similarity">
    <text evidence="1 5">Belongs to the PNP/UDP phosphorylase family.</text>
</comment>
<dbReference type="HAMAP" id="MF_01627">
    <property type="entry name" value="Pur_nucleosid_phosp"/>
    <property type="match status" value="1"/>
</dbReference>
<dbReference type="InterPro" id="IPR035994">
    <property type="entry name" value="Nucleoside_phosphorylase_sf"/>
</dbReference>
<dbReference type="NCBIfam" id="NF004489">
    <property type="entry name" value="PRK05819.1"/>
    <property type="match status" value="1"/>
</dbReference>
<gene>
    <name evidence="7" type="primary">deoD_3</name>
    <name evidence="5" type="synonym">deoD</name>
    <name evidence="7" type="ORF">SAMEA3545359_01967</name>
</gene>
<dbReference type="Gene3D" id="3.40.50.1580">
    <property type="entry name" value="Nucleoside phosphorylase domain"/>
    <property type="match status" value="1"/>
</dbReference>